<organism evidence="3 5">
    <name type="scientific">Schizosaccharomyces japonicus (strain yFS275 / FY16936)</name>
    <name type="common">Fission yeast</name>
    <dbReference type="NCBI Taxonomy" id="402676"/>
    <lineage>
        <taxon>Eukaryota</taxon>
        <taxon>Fungi</taxon>
        <taxon>Dikarya</taxon>
        <taxon>Ascomycota</taxon>
        <taxon>Taphrinomycotina</taxon>
        <taxon>Schizosaccharomycetes</taxon>
        <taxon>Schizosaccharomycetales</taxon>
        <taxon>Schizosaccharomycetaceae</taxon>
        <taxon>Schizosaccharomyces</taxon>
    </lineage>
</organism>
<dbReference type="CDD" id="cd20264">
    <property type="entry name" value="Complex1_LYR_LYRM4"/>
    <property type="match status" value="1"/>
</dbReference>
<dbReference type="HOGENOM" id="CLU_120076_3_0_1"/>
<dbReference type="GO" id="GO:0016226">
    <property type="term" value="P:iron-sulfur cluster assembly"/>
    <property type="evidence" value="ECO:0000318"/>
    <property type="project" value="GO_Central"/>
</dbReference>
<evidence type="ECO:0000256" key="1">
    <source>
        <dbReference type="ARBA" id="ARBA00009508"/>
    </source>
</evidence>
<comment type="similarity">
    <text evidence="1">Belongs to the complex I LYR family.</text>
</comment>
<evidence type="ECO:0000259" key="2">
    <source>
        <dbReference type="Pfam" id="PF05347"/>
    </source>
</evidence>
<dbReference type="JaponicusDB" id="SJAG_00894">
    <property type="gene designation" value="isd11"/>
</dbReference>
<dbReference type="GO" id="GO:0005739">
    <property type="term" value="C:mitochondrion"/>
    <property type="evidence" value="ECO:0000318"/>
    <property type="project" value="GO_Central"/>
</dbReference>
<dbReference type="InterPro" id="IPR051522">
    <property type="entry name" value="ISC_assembly_LYR"/>
</dbReference>
<dbReference type="VEuPathDB" id="FungiDB:SJAG_00894"/>
<dbReference type="InterPro" id="IPR045297">
    <property type="entry name" value="Complex1_LYR_LYRM4"/>
</dbReference>
<dbReference type="Proteomes" id="UP000001744">
    <property type="component" value="Unassembled WGS sequence"/>
</dbReference>
<dbReference type="OMA" id="DAFCENR"/>
<dbReference type="PANTHER" id="PTHR13166">
    <property type="entry name" value="PROTEIN C6ORF149"/>
    <property type="match status" value="1"/>
</dbReference>
<dbReference type="GeneID" id="7051986"/>
<accession>B6JWW9</accession>
<name>B6JWW9_SCHJY</name>
<dbReference type="AlphaFoldDB" id="B6JWW9"/>
<evidence type="ECO:0000313" key="5">
    <source>
        <dbReference type="Proteomes" id="UP000001744"/>
    </source>
</evidence>
<reference evidence="3 5" key="1">
    <citation type="journal article" date="2011" name="Science">
        <title>Comparative functional genomics of the fission yeasts.</title>
        <authorList>
            <person name="Rhind N."/>
            <person name="Chen Z."/>
            <person name="Yassour M."/>
            <person name="Thompson D.A."/>
            <person name="Haas B.J."/>
            <person name="Habib N."/>
            <person name="Wapinski I."/>
            <person name="Roy S."/>
            <person name="Lin M.F."/>
            <person name="Heiman D.I."/>
            <person name="Young S.K."/>
            <person name="Furuya K."/>
            <person name="Guo Y."/>
            <person name="Pidoux A."/>
            <person name="Chen H.M."/>
            <person name="Robbertse B."/>
            <person name="Goldberg J.M."/>
            <person name="Aoki K."/>
            <person name="Bayne E.H."/>
            <person name="Berlin A.M."/>
            <person name="Desjardins C.A."/>
            <person name="Dobbs E."/>
            <person name="Dukaj L."/>
            <person name="Fan L."/>
            <person name="FitzGerald M.G."/>
            <person name="French C."/>
            <person name="Gujja S."/>
            <person name="Hansen K."/>
            <person name="Keifenheim D."/>
            <person name="Levin J.Z."/>
            <person name="Mosher R.A."/>
            <person name="Mueller C.A."/>
            <person name="Pfiffner J."/>
            <person name="Priest M."/>
            <person name="Russ C."/>
            <person name="Smialowska A."/>
            <person name="Swoboda P."/>
            <person name="Sykes S.M."/>
            <person name="Vaughn M."/>
            <person name="Vengrova S."/>
            <person name="Yoder R."/>
            <person name="Zeng Q."/>
            <person name="Allshire R."/>
            <person name="Baulcombe D."/>
            <person name="Birren B.W."/>
            <person name="Brown W."/>
            <person name="Ekwall K."/>
            <person name="Kellis M."/>
            <person name="Leatherwood J."/>
            <person name="Levin H."/>
            <person name="Margalit H."/>
            <person name="Martienssen R."/>
            <person name="Nieduszynski C.A."/>
            <person name="Spatafora J.W."/>
            <person name="Friedman N."/>
            <person name="Dalgaard J.Z."/>
            <person name="Baumann P."/>
            <person name="Niki H."/>
            <person name="Regev A."/>
            <person name="Nusbaum C."/>
        </authorList>
    </citation>
    <scope>NUCLEOTIDE SEQUENCE [LARGE SCALE GENOMIC DNA]</scope>
    <source>
        <strain evidence="5">yFS275 / FY16936</strain>
    </source>
</reference>
<sequence length="98" mass="11668">MVVEKKVFVHLYRNLIRTSKQFPYSFREFSLRRIRDAFREGRNETDPVKVQKNFEKAQETLQLIQRQTIINKMYTKGNLVVENKGPKENVDSALKKAH</sequence>
<dbReference type="RefSeq" id="XP_002172163.1">
    <property type="nucleotide sequence ID" value="XM_002172127.2"/>
</dbReference>
<evidence type="ECO:0000313" key="3">
    <source>
        <dbReference type="EMBL" id="EEB05870.1"/>
    </source>
</evidence>
<proteinExistence type="inferred from homology"/>
<dbReference type="eggNOG" id="KOG3801">
    <property type="taxonomic scope" value="Eukaryota"/>
</dbReference>
<dbReference type="InterPro" id="IPR008011">
    <property type="entry name" value="Complex1_LYR_dom"/>
</dbReference>
<gene>
    <name evidence="4" type="primary">isd11</name>
    <name evidence="3" type="ORF">SJAG_00894</name>
</gene>
<evidence type="ECO:0000313" key="4">
    <source>
        <dbReference type="JaponicusDB" id="SJAG_00894"/>
    </source>
</evidence>
<dbReference type="Pfam" id="PF05347">
    <property type="entry name" value="Complex1_LYR"/>
    <property type="match status" value="1"/>
</dbReference>
<dbReference type="STRING" id="402676.B6JWW9"/>
<dbReference type="GO" id="GO:1990221">
    <property type="term" value="C:L-cysteine desulfurase complex"/>
    <property type="evidence" value="ECO:0000318"/>
    <property type="project" value="GO_Central"/>
</dbReference>
<dbReference type="PANTHER" id="PTHR13166:SF7">
    <property type="entry name" value="LYR MOTIF-CONTAINING PROTEIN 4"/>
    <property type="match status" value="1"/>
</dbReference>
<keyword evidence="5" id="KW-1185">Reference proteome</keyword>
<dbReference type="EMBL" id="KE651166">
    <property type="protein sequence ID" value="EEB05870.1"/>
    <property type="molecule type" value="Genomic_DNA"/>
</dbReference>
<protein>
    <submittedName>
        <fullName evidence="3">Iron sulfur cluster assembly protein Isd11</fullName>
    </submittedName>
</protein>
<feature type="domain" description="Complex 1 LYR protein" evidence="2">
    <location>
        <begin position="9"/>
        <end position="62"/>
    </location>
</feature>